<organism evidence="6 7">
    <name type="scientific">Fusarium heterosporum</name>
    <dbReference type="NCBI Taxonomy" id="42747"/>
    <lineage>
        <taxon>Eukaryota</taxon>
        <taxon>Fungi</taxon>
        <taxon>Dikarya</taxon>
        <taxon>Ascomycota</taxon>
        <taxon>Pezizomycotina</taxon>
        <taxon>Sordariomycetes</taxon>
        <taxon>Hypocreomycetidae</taxon>
        <taxon>Hypocreales</taxon>
        <taxon>Nectriaceae</taxon>
        <taxon>Fusarium</taxon>
        <taxon>Fusarium heterosporum species complex</taxon>
    </lineage>
</organism>
<dbReference type="GO" id="GO:0005525">
    <property type="term" value="F:GTP binding"/>
    <property type="evidence" value="ECO:0007669"/>
    <property type="project" value="UniProtKB-KW"/>
</dbReference>
<proteinExistence type="inferred from homology"/>
<comment type="subcellular location">
    <subcellularLocation>
        <location evidence="3">Mitochondrion inner membrane</location>
        <topology evidence="3">Peripheral membrane protein</topology>
    </subcellularLocation>
</comment>
<dbReference type="InterPro" id="IPR027417">
    <property type="entry name" value="P-loop_NTPase"/>
</dbReference>
<comment type="function">
    <text evidence="3">Mitochondrial GTPase involved in assembly of the large ribosomal subunit. Plays a role in expression of the mitochondrial translational machinery.</text>
</comment>
<dbReference type="PANTHER" id="PTHR45782:SF4">
    <property type="entry name" value="MITOCHONDRIAL RIBOSOME-ASSOCIATED GTPASE 1"/>
    <property type="match status" value="1"/>
</dbReference>
<evidence type="ECO:0000256" key="2">
    <source>
        <dbReference type="ARBA" id="ARBA00023134"/>
    </source>
</evidence>
<dbReference type="GO" id="GO:0005743">
    <property type="term" value="C:mitochondrial inner membrane"/>
    <property type="evidence" value="ECO:0007669"/>
    <property type="project" value="UniProtKB-SubCell"/>
</dbReference>
<dbReference type="AlphaFoldDB" id="A0A8H5U0P5"/>
<comment type="caution">
    <text evidence="6">The sequence shown here is derived from an EMBL/GenBank/DDBJ whole genome shotgun (WGS) entry which is preliminary data.</text>
</comment>
<dbReference type="GO" id="GO:0032543">
    <property type="term" value="P:mitochondrial translation"/>
    <property type="evidence" value="ECO:0007669"/>
    <property type="project" value="TreeGrafter"/>
</dbReference>
<dbReference type="InterPro" id="IPR023179">
    <property type="entry name" value="GTP-bd_ortho_bundle_sf"/>
</dbReference>
<dbReference type="InterPro" id="IPR016478">
    <property type="entry name" value="GTPase_MTG1"/>
</dbReference>
<evidence type="ECO:0000256" key="1">
    <source>
        <dbReference type="ARBA" id="ARBA00022741"/>
    </source>
</evidence>
<comment type="similarity">
    <text evidence="3">Belongs to the TRAFAC class YlqF/YawG GTPase family. MTG1 subfamily.</text>
</comment>
<keyword evidence="3" id="KW-0496">Mitochondrion</keyword>
<evidence type="ECO:0000313" key="7">
    <source>
        <dbReference type="Proteomes" id="UP000567885"/>
    </source>
</evidence>
<keyword evidence="7" id="KW-1185">Reference proteome</keyword>
<dbReference type="InterPro" id="IPR006073">
    <property type="entry name" value="GTP-bd"/>
</dbReference>
<feature type="binding site" evidence="4">
    <location>
        <position position="197"/>
    </location>
    <ligand>
        <name>GTP</name>
        <dbReference type="ChEBI" id="CHEBI:37565"/>
    </ligand>
</feature>
<dbReference type="PANTHER" id="PTHR45782">
    <property type="entry name" value="MITOCHONDRIAL RIBOSOME-ASSOCIATED GTPASE 1"/>
    <property type="match status" value="1"/>
</dbReference>
<accession>A0A8H5U0P5</accession>
<dbReference type="EMBL" id="JAAGWQ010000006">
    <property type="protein sequence ID" value="KAF5680333.1"/>
    <property type="molecule type" value="Genomic_DNA"/>
</dbReference>
<name>A0A8H5U0P5_FUSHE</name>
<keyword evidence="2 3" id="KW-0342">GTP-binding</keyword>
<dbReference type="Pfam" id="PF01926">
    <property type="entry name" value="MMR_HSR1"/>
    <property type="match status" value="1"/>
</dbReference>
<keyword evidence="1 3" id="KW-0547">Nucleotide-binding</keyword>
<dbReference type="GO" id="GO:0003924">
    <property type="term" value="F:GTPase activity"/>
    <property type="evidence" value="ECO:0007669"/>
    <property type="project" value="TreeGrafter"/>
</dbReference>
<dbReference type="PIRSF" id="PIRSF006230">
    <property type="entry name" value="MG442"/>
    <property type="match status" value="1"/>
</dbReference>
<evidence type="ECO:0000313" key="6">
    <source>
        <dbReference type="EMBL" id="KAF5680333.1"/>
    </source>
</evidence>
<reference evidence="6 7" key="1">
    <citation type="submission" date="2020-05" db="EMBL/GenBank/DDBJ databases">
        <title>Identification and distribution of gene clusters putatively required for synthesis of sphingolipid metabolism inhibitors in phylogenetically diverse species of the filamentous fungus Fusarium.</title>
        <authorList>
            <person name="Kim H.-S."/>
            <person name="Busman M."/>
            <person name="Brown D.W."/>
            <person name="Divon H."/>
            <person name="Uhlig S."/>
            <person name="Proctor R.H."/>
        </authorList>
    </citation>
    <scope>NUCLEOTIDE SEQUENCE [LARGE SCALE GENOMIC DNA]</scope>
    <source>
        <strain evidence="6 7">NRRL 20693</strain>
    </source>
</reference>
<gene>
    <name evidence="6" type="ORF">FHETE_458</name>
</gene>
<dbReference type="Gene3D" id="1.10.1580.10">
    <property type="match status" value="1"/>
</dbReference>
<dbReference type="Gene3D" id="3.40.50.300">
    <property type="entry name" value="P-loop containing nucleotide triphosphate hydrolases"/>
    <property type="match status" value="1"/>
</dbReference>
<dbReference type="Proteomes" id="UP000567885">
    <property type="component" value="Unassembled WGS sequence"/>
</dbReference>
<protein>
    <recommendedName>
        <fullName evidence="3">Mitochondrial GTPase 1</fullName>
    </recommendedName>
</protein>
<dbReference type="OrthoDB" id="269151at2759"/>
<evidence type="ECO:0000256" key="3">
    <source>
        <dbReference type="PIRNR" id="PIRNR006230"/>
    </source>
</evidence>
<feature type="binding site" evidence="4">
    <location>
        <begin position="136"/>
        <end position="141"/>
    </location>
    <ligand>
        <name>GTP</name>
        <dbReference type="ChEBI" id="CHEBI:37565"/>
    </ligand>
</feature>
<dbReference type="SUPFAM" id="SSF52540">
    <property type="entry name" value="P-loop containing nucleoside triphosphate hydrolases"/>
    <property type="match status" value="1"/>
</dbReference>
<feature type="domain" description="G" evidence="5">
    <location>
        <begin position="129"/>
        <end position="207"/>
    </location>
</feature>
<evidence type="ECO:0000256" key="4">
    <source>
        <dbReference type="PIRSR" id="PIRSR006230-1"/>
    </source>
</evidence>
<sequence>MAQFIPRQTLAIPNSIPKTYYLGHHAAGQASMIKQLSNIHLILECRDFRLPLSTHNPQLEHTLAGRERLIVYTKSDLATSSPHAPNALRKLYGDRLVFFDKAKPATTKNLLKKIKDVARAVDSLTGLRAMIVGMPNVGKSTLLNALRSNGIAHKAAKAAKTGGQPGITRKIGTNVRIIETDAKGGVGEGVMVLDTPGIFQPYVDDGETMVKIALAQGIKQGLIPDEVLVDYLLYRMNLFDPAIYEKYCSPTNEVSEFLSAVATKEGRIKTGGVPNIRSAATRVLSQWRNGNLGKFVLDDLSDKAIEEYQLRLINPALSMNQAKKQQKLARAQERAGA</sequence>
<evidence type="ECO:0000259" key="5">
    <source>
        <dbReference type="Pfam" id="PF01926"/>
    </source>
</evidence>